<feature type="zinc finger region" description="C3H1-type" evidence="6">
    <location>
        <begin position="74"/>
        <end position="99"/>
    </location>
</feature>
<organism evidence="9 10">
    <name type="scientific">Cyprinodon variegatus</name>
    <name type="common">Sheepshead minnow</name>
    <dbReference type="NCBI Taxonomy" id="28743"/>
    <lineage>
        <taxon>Eukaryota</taxon>
        <taxon>Metazoa</taxon>
        <taxon>Chordata</taxon>
        <taxon>Craniata</taxon>
        <taxon>Vertebrata</taxon>
        <taxon>Euteleostomi</taxon>
        <taxon>Actinopterygii</taxon>
        <taxon>Neopterygii</taxon>
        <taxon>Teleostei</taxon>
        <taxon>Neoteleostei</taxon>
        <taxon>Acanthomorphata</taxon>
        <taxon>Ovalentaria</taxon>
        <taxon>Atherinomorphae</taxon>
        <taxon>Cyprinodontiformes</taxon>
        <taxon>Cyprinodontidae</taxon>
        <taxon>Cyprinodon</taxon>
    </lineage>
</organism>
<evidence type="ECO:0000256" key="2">
    <source>
        <dbReference type="ARBA" id="ARBA00022723"/>
    </source>
</evidence>
<evidence type="ECO:0000256" key="5">
    <source>
        <dbReference type="ARBA" id="ARBA00022833"/>
    </source>
</evidence>
<dbReference type="PROSITE" id="PS50103">
    <property type="entry name" value="ZF_C3H1"/>
    <property type="match status" value="2"/>
</dbReference>
<reference evidence="9" key="2">
    <citation type="submission" date="2025-09" db="UniProtKB">
        <authorList>
            <consortium name="Ensembl"/>
        </authorList>
    </citation>
    <scope>IDENTIFICATION</scope>
</reference>
<evidence type="ECO:0000256" key="6">
    <source>
        <dbReference type="PROSITE-ProRule" id="PRU00723"/>
    </source>
</evidence>
<dbReference type="GO" id="GO:0003950">
    <property type="term" value="F:NAD+ poly-ADP-ribosyltransferase activity"/>
    <property type="evidence" value="ECO:0007669"/>
    <property type="project" value="TreeGrafter"/>
</dbReference>
<feature type="region of interest" description="Disordered" evidence="7">
    <location>
        <begin position="283"/>
        <end position="457"/>
    </location>
</feature>
<dbReference type="SUPFAM" id="SSF90229">
    <property type="entry name" value="CCCH zinc finger"/>
    <property type="match status" value="1"/>
</dbReference>
<dbReference type="GeneTree" id="ENSGT00940000164581"/>
<evidence type="ECO:0000256" key="3">
    <source>
        <dbReference type="ARBA" id="ARBA00022737"/>
    </source>
</evidence>
<keyword evidence="3" id="KW-0677">Repeat</keyword>
<name>A0A3Q2FJY3_CYPVA</name>
<dbReference type="InterPro" id="IPR051712">
    <property type="entry name" value="ARTD-AVP"/>
</dbReference>
<dbReference type="PANTHER" id="PTHR45740">
    <property type="entry name" value="POLY [ADP-RIBOSE] POLYMERASE"/>
    <property type="match status" value="1"/>
</dbReference>
<evidence type="ECO:0000256" key="7">
    <source>
        <dbReference type="SAM" id="MobiDB-lite"/>
    </source>
</evidence>
<dbReference type="InterPro" id="IPR057602">
    <property type="entry name" value="Zfn-CCCH_PARP12"/>
</dbReference>
<keyword evidence="4 6" id="KW-0863">Zinc-finger</keyword>
<evidence type="ECO:0000259" key="8">
    <source>
        <dbReference type="PROSITE" id="PS50103"/>
    </source>
</evidence>
<feature type="compositionally biased region" description="Polar residues" evidence="7">
    <location>
        <begin position="254"/>
        <end position="264"/>
    </location>
</feature>
<proteinExistence type="predicted"/>
<dbReference type="Gene3D" id="4.10.1000.10">
    <property type="entry name" value="Zinc finger, CCCH-type"/>
    <property type="match status" value="1"/>
</dbReference>
<evidence type="ECO:0000313" key="10">
    <source>
        <dbReference type="Proteomes" id="UP000265020"/>
    </source>
</evidence>
<dbReference type="AlphaFoldDB" id="A0A3Q2FJY3"/>
<protein>
    <recommendedName>
        <fullName evidence="8">C3H1-type domain-containing protein</fullName>
    </recommendedName>
</protein>
<feature type="compositionally biased region" description="Basic residues" evidence="7">
    <location>
        <begin position="233"/>
        <end position="251"/>
    </location>
</feature>
<sequence length="527" mass="57576">MEAVILKYICANQGAVNLEDLVSNLGESANEVVSNPSRFALSSGADGQQRVVARSGLRLCRKKDCPGDCRSLHLCKNFLFSGTCHFLLRRGCSFSHELNSDYNQRLLKEHELDCLNRAELCTLLLQSDNTMLPSICHDYNNGDGLFGRCESGLACERLHVCERMLDQTCSCYREHNFFGLQPRKSLNAKMVPDNIIVSLKSVYANKKALWVSGRAGASRGHRGNRGGPNERHGRGRARGGNRGGRGTRGHRGNLSQRRTPSHSDISADLDLLDLYTEDGVNDDDSLHGGYNSSSSDVSAAGYDVDRRSDSGLNGPGPYGRGRGGYRGPRGARGNRGNRGGRGTGYNPLQQLRSTSFGDLWGEPSGLNLYGEGEPSHSDSRQQDPDSSNSDVSAITDDAGAQSAKTKRRSKSRNRTSASKGRGSNHGGPRRASATDDPGAGAEQGNKEQKKGQKNKTAKIDKTEICMYFIKGYCKNGDKCFKAHDKMPYRWQVYEGDQWKALPSNEAIEKEFCDPGNSYRYPASPASA</sequence>
<reference evidence="9" key="1">
    <citation type="submission" date="2025-08" db="UniProtKB">
        <authorList>
            <consortium name="Ensembl"/>
        </authorList>
    </citation>
    <scope>IDENTIFICATION</scope>
</reference>
<evidence type="ECO:0000256" key="1">
    <source>
        <dbReference type="ARBA" id="ARBA00022553"/>
    </source>
</evidence>
<dbReference type="GO" id="GO:0005634">
    <property type="term" value="C:nucleus"/>
    <property type="evidence" value="ECO:0007669"/>
    <property type="project" value="TreeGrafter"/>
</dbReference>
<dbReference type="STRING" id="28743.ENSCVAP00000004835"/>
<feature type="region of interest" description="Disordered" evidence="7">
    <location>
        <begin position="214"/>
        <end position="265"/>
    </location>
</feature>
<feature type="domain" description="C3H1-type" evidence="8">
    <location>
        <begin position="459"/>
        <end position="486"/>
    </location>
</feature>
<feature type="compositionally biased region" description="Basic and acidic residues" evidence="7">
    <location>
        <begin position="373"/>
        <end position="383"/>
    </location>
</feature>
<keyword evidence="10" id="KW-1185">Reference proteome</keyword>
<dbReference type="InterPro" id="IPR000571">
    <property type="entry name" value="Znf_CCCH"/>
</dbReference>
<dbReference type="InterPro" id="IPR036855">
    <property type="entry name" value="Znf_CCCH_sf"/>
</dbReference>
<dbReference type="Pfam" id="PF23466">
    <property type="entry name" value="WWE_4"/>
    <property type="match status" value="1"/>
</dbReference>
<dbReference type="GO" id="GO:1990404">
    <property type="term" value="F:NAD+-protein mono-ADP-ribosyltransferase activity"/>
    <property type="evidence" value="ECO:0007669"/>
    <property type="project" value="TreeGrafter"/>
</dbReference>
<feature type="compositionally biased region" description="Gly residues" evidence="7">
    <location>
        <begin position="313"/>
        <end position="327"/>
    </location>
</feature>
<evidence type="ECO:0000313" key="9">
    <source>
        <dbReference type="Ensembl" id="ENSCVAP00000004835.1"/>
    </source>
</evidence>
<feature type="zinc finger region" description="C3H1-type" evidence="6">
    <location>
        <begin position="459"/>
        <end position="486"/>
    </location>
</feature>
<keyword evidence="1" id="KW-0597">Phosphoprotein</keyword>
<dbReference type="SMART" id="SM00356">
    <property type="entry name" value="ZnF_C3H1"/>
    <property type="match status" value="3"/>
</dbReference>
<dbReference type="Pfam" id="PF25261">
    <property type="entry name" value="zf-CCCH_PARP12"/>
    <property type="match status" value="1"/>
</dbReference>
<dbReference type="PANTHER" id="PTHR45740:SF15">
    <property type="entry name" value="ZINC FINGER CCCH TYPE DOMAIN CONTAINING 1-LIKE"/>
    <property type="match status" value="1"/>
</dbReference>
<feature type="domain" description="C3H1-type" evidence="8">
    <location>
        <begin position="74"/>
        <end position="99"/>
    </location>
</feature>
<keyword evidence="2 6" id="KW-0479">Metal-binding</keyword>
<accession>A0A3Q2FJY3</accession>
<dbReference type="GO" id="GO:0008270">
    <property type="term" value="F:zinc ion binding"/>
    <property type="evidence" value="ECO:0007669"/>
    <property type="project" value="UniProtKB-KW"/>
</dbReference>
<dbReference type="Proteomes" id="UP000265020">
    <property type="component" value="Unassembled WGS sequence"/>
</dbReference>
<evidence type="ECO:0000256" key="4">
    <source>
        <dbReference type="ARBA" id="ARBA00022771"/>
    </source>
</evidence>
<keyword evidence="5 6" id="KW-0862">Zinc</keyword>
<dbReference type="Ensembl" id="ENSCVAT00000007684.1">
    <property type="protein sequence ID" value="ENSCVAP00000004835.1"/>
    <property type="gene ID" value="ENSCVAG00000006145.1"/>
</dbReference>
<feature type="compositionally biased region" description="Basic residues" evidence="7">
    <location>
        <begin position="404"/>
        <end position="413"/>
    </location>
</feature>